<evidence type="ECO:0000313" key="2">
    <source>
        <dbReference type="EMBL" id="CEK55661.1"/>
    </source>
</evidence>
<dbReference type="EMBL" id="HACG01008796">
    <property type="protein sequence ID" value="CEK55661.1"/>
    <property type="molecule type" value="Transcribed_RNA"/>
</dbReference>
<sequence length="112" mass="13082">MDIVERIERWQQTSSSFHDIEITDNIVIASEKKTSTNQSGHYFHQQLIQRQQLLEHQQQIKIEDKGFHRQLSGGSVWQQHHDTNSNDPLQHLEKDKSRLSLQDSSTKVISPP</sequence>
<accession>A0A0B6YIM2</accession>
<feature type="compositionally biased region" description="Basic and acidic residues" evidence="1">
    <location>
        <begin position="79"/>
        <end position="98"/>
    </location>
</feature>
<feature type="compositionally biased region" description="Polar residues" evidence="1">
    <location>
        <begin position="99"/>
        <end position="112"/>
    </location>
</feature>
<feature type="non-terminal residue" evidence="2">
    <location>
        <position position="112"/>
    </location>
</feature>
<evidence type="ECO:0000256" key="1">
    <source>
        <dbReference type="SAM" id="MobiDB-lite"/>
    </source>
</evidence>
<dbReference type="AlphaFoldDB" id="A0A0B6YIM2"/>
<gene>
    <name evidence="2" type="primary">ORF25732</name>
</gene>
<organism evidence="2">
    <name type="scientific">Arion vulgaris</name>
    <dbReference type="NCBI Taxonomy" id="1028688"/>
    <lineage>
        <taxon>Eukaryota</taxon>
        <taxon>Metazoa</taxon>
        <taxon>Spiralia</taxon>
        <taxon>Lophotrochozoa</taxon>
        <taxon>Mollusca</taxon>
        <taxon>Gastropoda</taxon>
        <taxon>Heterobranchia</taxon>
        <taxon>Euthyneura</taxon>
        <taxon>Panpulmonata</taxon>
        <taxon>Eupulmonata</taxon>
        <taxon>Stylommatophora</taxon>
        <taxon>Helicina</taxon>
        <taxon>Arionoidea</taxon>
        <taxon>Arionidae</taxon>
        <taxon>Arion</taxon>
    </lineage>
</organism>
<reference evidence="2" key="1">
    <citation type="submission" date="2014-12" db="EMBL/GenBank/DDBJ databases">
        <title>Insight into the proteome of Arion vulgaris.</title>
        <authorList>
            <person name="Aradska J."/>
            <person name="Bulat T."/>
            <person name="Smidak R."/>
            <person name="Sarate P."/>
            <person name="Gangsoo J."/>
            <person name="Sialana F."/>
            <person name="Bilban M."/>
            <person name="Lubec G."/>
        </authorList>
    </citation>
    <scope>NUCLEOTIDE SEQUENCE</scope>
    <source>
        <tissue evidence="2">Skin</tissue>
    </source>
</reference>
<name>A0A0B6YIM2_9EUPU</name>
<proteinExistence type="predicted"/>
<protein>
    <submittedName>
        <fullName evidence="2">Uncharacterized protein</fullName>
    </submittedName>
</protein>
<feature type="region of interest" description="Disordered" evidence="1">
    <location>
        <begin position="71"/>
        <end position="112"/>
    </location>
</feature>